<dbReference type="AlphaFoldDB" id="A0A6J8AYG9"/>
<keyword evidence="2" id="KW-1185">Reference proteome</keyword>
<reference evidence="1 2" key="1">
    <citation type="submission" date="2020-06" db="EMBL/GenBank/DDBJ databases">
        <authorList>
            <person name="Li R."/>
            <person name="Bekaert M."/>
        </authorList>
    </citation>
    <scope>NUCLEOTIDE SEQUENCE [LARGE SCALE GENOMIC DNA]</scope>
    <source>
        <strain evidence="2">wild</strain>
    </source>
</reference>
<dbReference type="Proteomes" id="UP000507470">
    <property type="component" value="Unassembled WGS sequence"/>
</dbReference>
<protein>
    <submittedName>
        <fullName evidence="1">Uncharacterized protein</fullName>
    </submittedName>
</protein>
<evidence type="ECO:0000313" key="2">
    <source>
        <dbReference type="Proteomes" id="UP000507470"/>
    </source>
</evidence>
<organism evidence="1 2">
    <name type="scientific">Mytilus coruscus</name>
    <name type="common">Sea mussel</name>
    <dbReference type="NCBI Taxonomy" id="42192"/>
    <lineage>
        <taxon>Eukaryota</taxon>
        <taxon>Metazoa</taxon>
        <taxon>Spiralia</taxon>
        <taxon>Lophotrochozoa</taxon>
        <taxon>Mollusca</taxon>
        <taxon>Bivalvia</taxon>
        <taxon>Autobranchia</taxon>
        <taxon>Pteriomorphia</taxon>
        <taxon>Mytilida</taxon>
        <taxon>Mytiloidea</taxon>
        <taxon>Mytilidae</taxon>
        <taxon>Mytilinae</taxon>
        <taxon>Mytilus</taxon>
    </lineage>
</organism>
<evidence type="ECO:0000313" key="1">
    <source>
        <dbReference type="EMBL" id="CAC5375777.1"/>
    </source>
</evidence>
<proteinExistence type="predicted"/>
<dbReference type="EMBL" id="CACVKT020002156">
    <property type="protein sequence ID" value="CAC5375777.1"/>
    <property type="molecule type" value="Genomic_DNA"/>
</dbReference>
<sequence length="235" mass="26167">MKRHNCLIDVKNGFFCIGDFKVDLCFHGSIGCYRVVASEAVVIPPRSEIVINGTVCLAEGKKLPADNAFLEANDHAGKDYILTARTLVRSGEKVPVRLMNTELDPKTIYPGTTISQMSEVDQVLDGNICSNEQKRDGLRSDLQELLERTSDELTSKDKQKVRSLLIENQNLFASSDVDLGRTNLVKHEVNTGNARPFKEPPRRTSYHLNKVVNDNIDTMFKKGLLNPPTVPGRQG</sequence>
<dbReference type="OrthoDB" id="6287560at2759"/>
<accession>A0A6J8AYG9</accession>
<gene>
    <name evidence="1" type="ORF">MCOR_12665</name>
</gene>
<name>A0A6J8AYG9_MYTCO</name>